<keyword evidence="1" id="KW-0539">Nucleus</keyword>
<feature type="domain" description="Homeobox" evidence="2">
    <location>
        <begin position="153"/>
        <end position="196"/>
    </location>
</feature>
<dbReference type="EMBL" id="JAGHQM010001157">
    <property type="protein sequence ID" value="KAH0556277.1"/>
    <property type="molecule type" value="Genomic_DNA"/>
</dbReference>
<accession>A0A9P8L8J5</accession>
<comment type="subcellular location">
    <subcellularLocation>
        <location evidence="1">Nucleus</location>
    </subcellularLocation>
</comment>
<keyword evidence="4" id="KW-1185">Reference proteome</keyword>
<dbReference type="Proteomes" id="UP000750711">
    <property type="component" value="Unassembled WGS sequence"/>
</dbReference>
<organism evidence="3 4">
    <name type="scientific">Trichoglossum hirsutum</name>
    <dbReference type="NCBI Taxonomy" id="265104"/>
    <lineage>
        <taxon>Eukaryota</taxon>
        <taxon>Fungi</taxon>
        <taxon>Dikarya</taxon>
        <taxon>Ascomycota</taxon>
        <taxon>Pezizomycotina</taxon>
        <taxon>Geoglossomycetes</taxon>
        <taxon>Geoglossales</taxon>
        <taxon>Geoglossaceae</taxon>
        <taxon>Trichoglossum</taxon>
    </lineage>
</organism>
<evidence type="ECO:0000256" key="1">
    <source>
        <dbReference type="PROSITE-ProRule" id="PRU00108"/>
    </source>
</evidence>
<reference evidence="3" key="1">
    <citation type="submission" date="2021-03" db="EMBL/GenBank/DDBJ databases">
        <title>Comparative genomics and phylogenomic investigation of the class Geoglossomycetes provide insights into ecological specialization and systematics.</title>
        <authorList>
            <person name="Melie T."/>
            <person name="Pirro S."/>
            <person name="Miller A.N."/>
            <person name="Quandt A."/>
        </authorList>
    </citation>
    <scope>NUCLEOTIDE SEQUENCE</scope>
    <source>
        <strain evidence="3">CAQ_001_2017</strain>
    </source>
</reference>
<evidence type="ECO:0000313" key="4">
    <source>
        <dbReference type="Proteomes" id="UP000750711"/>
    </source>
</evidence>
<evidence type="ECO:0000259" key="2">
    <source>
        <dbReference type="PROSITE" id="PS50071"/>
    </source>
</evidence>
<name>A0A9P8L8J5_9PEZI</name>
<gene>
    <name evidence="3" type="ORF">GP486_005797</name>
</gene>
<feature type="DNA-binding region" description="Homeobox" evidence="1">
    <location>
        <begin position="155"/>
        <end position="197"/>
    </location>
</feature>
<keyword evidence="1" id="KW-0238">DNA-binding</keyword>
<dbReference type="GO" id="GO:0005634">
    <property type="term" value="C:nucleus"/>
    <property type="evidence" value="ECO:0007669"/>
    <property type="project" value="UniProtKB-SubCell"/>
</dbReference>
<keyword evidence="1" id="KW-0371">Homeobox</keyword>
<dbReference type="PROSITE" id="PS50071">
    <property type="entry name" value="HOMEOBOX_2"/>
    <property type="match status" value="1"/>
</dbReference>
<dbReference type="InterPro" id="IPR009057">
    <property type="entry name" value="Homeodomain-like_sf"/>
</dbReference>
<comment type="caution">
    <text evidence="3">The sequence shown here is derived from an EMBL/GenBank/DDBJ whole genome shotgun (WGS) entry which is preliminary data.</text>
</comment>
<dbReference type="AlphaFoldDB" id="A0A9P8L8J5"/>
<dbReference type="GO" id="GO:0003677">
    <property type="term" value="F:DNA binding"/>
    <property type="evidence" value="ECO:0007669"/>
    <property type="project" value="UniProtKB-UniRule"/>
</dbReference>
<sequence>MVFTSTFDRQLAVRLRDHNSEFVVTDDMFNALKDFTEKTRPCIENCIKDDEVLEEDLSLNRTLTFPPDMKVDKELVLLLNEVFKQETKLANVMINALKNAPDVEEDIATSREALHRAAVVAIVTEKVAAALERSGNVLPPHTRRLRPGSSKLFEHVFRVCQIPQPEELEILADVGGISAERAKFWFEDKRRRMVPVYLAREGISGKGRVAHFYVKTYEQMANCRYLEKDRQTPDHEQLLRYECDNVETLELASAMEIDS</sequence>
<dbReference type="SUPFAM" id="SSF46689">
    <property type="entry name" value="Homeodomain-like"/>
    <property type="match status" value="1"/>
</dbReference>
<dbReference type="InterPro" id="IPR001356">
    <property type="entry name" value="HD"/>
</dbReference>
<proteinExistence type="predicted"/>
<protein>
    <recommendedName>
        <fullName evidence="2">Homeobox domain-containing protein</fullName>
    </recommendedName>
</protein>
<dbReference type="Gene3D" id="1.10.10.60">
    <property type="entry name" value="Homeodomain-like"/>
    <property type="match status" value="1"/>
</dbReference>
<evidence type="ECO:0000313" key="3">
    <source>
        <dbReference type="EMBL" id="KAH0556277.1"/>
    </source>
</evidence>